<sequence length="290" mass="30290">MNGKIKPPATLRALLQRGGARLLRHLLPGACALCGGDSDEALCPGCAAQFFGAAALRPRCPRCANPTSGSEPTFGHEPGATPGSGLSLRHELDAGSGSGPAFGHGSGSSGPLCGVCLADPPAYDRTLVATDYAMPVDQLVLQLKFAHRLALAPLMARLLRDAVLLQPDFTLPAVLCPVPLGPQRLAERGYNQALEIARPLARSMGVRLEARLISRVHDTAAQSSVAPEQRRHNIAGAFAIRDAALVAGRHIGIVDDVMTSGGTLNELASVLKRHGAARVSNLVFARTPPH</sequence>
<feature type="domain" description="Phosphoribosyltransferase" evidence="3">
    <location>
        <begin position="193"/>
        <end position="285"/>
    </location>
</feature>
<feature type="domain" description="Double zinc ribbon" evidence="4">
    <location>
        <begin position="22"/>
        <end position="70"/>
    </location>
</feature>
<comment type="similarity">
    <text evidence="1">Belongs to the ComF/GntX family.</text>
</comment>
<protein>
    <submittedName>
        <fullName evidence="5">ComF family protein</fullName>
    </submittedName>
</protein>
<dbReference type="AlphaFoldDB" id="A0A4Y9SP91"/>
<dbReference type="PANTHER" id="PTHR47505">
    <property type="entry name" value="DNA UTILIZATION PROTEIN YHGH"/>
    <property type="match status" value="1"/>
</dbReference>
<evidence type="ECO:0000313" key="6">
    <source>
        <dbReference type="Proteomes" id="UP000297729"/>
    </source>
</evidence>
<evidence type="ECO:0000259" key="4">
    <source>
        <dbReference type="Pfam" id="PF18912"/>
    </source>
</evidence>
<dbReference type="EMBL" id="SPVG01000090">
    <property type="protein sequence ID" value="TFW25269.1"/>
    <property type="molecule type" value="Genomic_DNA"/>
</dbReference>
<dbReference type="InterPro" id="IPR029057">
    <property type="entry name" value="PRTase-like"/>
</dbReference>
<dbReference type="SUPFAM" id="SSF53271">
    <property type="entry name" value="PRTase-like"/>
    <property type="match status" value="1"/>
</dbReference>
<comment type="caution">
    <text evidence="5">The sequence shown here is derived from an EMBL/GenBank/DDBJ whole genome shotgun (WGS) entry which is preliminary data.</text>
</comment>
<dbReference type="Pfam" id="PF18912">
    <property type="entry name" value="DZR_2"/>
    <property type="match status" value="1"/>
</dbReference>
<dbReference type="Gene3D" id="3.40.50.2020">
    <property type="match status" value="1"/>
</dbReference>
<evidence type="ECO:0000256" key="1">
    <source>
        <dbReference type="ARBA" id="ARBA00008007"/>
    </source>
</evidence>
<dbReference type="Pfam" id="PF00156">
    <property type="entry name" value="Pribosyltran"/>
    <property type="match status" value="1"/>
</dbReference>
<organism evidence="5 6">
    <name type="scientific">Duganella callida</name>
    <dbReference type="NCBI Taxonomy" id="2561932"/>
    <lineage>
        <taxon>Bacteria</taxon>
        <taxon>Pseudomonadati</taxon>
        <taxon>Pseudomonadota</taxon>
        <taxon>Betaproteobacteria</taxon>
        <taxon>Burkholderiales</taxon>
        <taxon>Oxalobacteraceae</taxon>
        <taxon>Telluria group</taxon>
        <taxon>Duganella</taxon>
    </lineage>
</organism>
<accession>A0A4Y9SP91</accession>
<keyword evidence="6" id="KW-1185">Reference proteome</keyword>
<dbReference type="CDD" id="cd06223">
    <property type="entry name" value="PRTases_typeI"/>
    <property type="match status" value="1"/>
</dbReference>
<name>A0A4Y9SP91_9BURK</name>
<evidence type="ECO:0000256" key="2">
    <source>
        <dbReference type="SAM" id="MobiDB-lite"/>
    </source>
</evidence>
<dbReference type="OrthoDB" id="9793412at2"/>
<proteinExistence type="inferred from homology"/>
<reference evidence="5 6" key="1">
    <citation type="submission" date="2019-03" db="EMBL/GenBank/DDBJ databases">
        <title>Draft Genome Sequence of Duganella callidus sp. nov., a Novel Duganella Species Isolated from Cultivated Soil.</title>
        <authorList>
            <person name="Raths R."/>
            <person name="Peta V."/>
            <person name="Bucking H."/>
        </authorList>
    </citation>
    <scope>NUCLEOTIDE SEQUENCE [LARGE SCALE GENOMIC DNA]</scope>
    <source>
        <strain evidence="5 6">DN04</strain>
    </source>
</reference>
<dbReference type="InterPro" id="IPR000836">
    <property type="entry name" value="PRTase_dom"/>
</dbReference>
<feature type="region of interest" description="Disordered" evidence="2">
    <location>
        <begin position="66"/>
        <end position="90"/>
    </location>
</feature>
<dbReference type="InterPro" id="IPR051910">
    <property type="entry name" value="ComF/GntX_DNA_util-trans"/>
</dbReference>
<evidence type="ECO:0000313" key="5">
    <source>
        <dbReference type="EMBL" id="TFW25269.1"/>
    </source>
</evidence>
<dbReference type="RefSeq" id="WP_135201342.1">
    <property type="nucleotide sequence ID" value="NZ_SPVG01000090.1"/>
</dbReference>
<evidence type="ECO:0000259" key="3">
    <source>
        <dbReference type="Pfam" id="PF00156"/>
    </source>
</evidence>
<gene>
    <name evidence="5" type="ORF">E4L98_09665</name>
</gene>
<dbReference type="InterPro" id="IPR044005">
    <property type="entry name" value="DZR_2"/>
</dbReference>
<dbReference type="PANTHER" id="PTHR47505:SF1">
    <property type="entry name" value="DNA UTILIZATION PROTEIN YHGH"/>
    <property type="match status" value="1"/>
</dbReference>
<dbReference type="Proteomes" id="UP000297729">
    <property type="component" value="Unassembled WGS sequence"/>
</dbReference>